<proteinExistence type="predicted"/>
<protein>
    <submittedName>
        <fullName evidence="2">Uncharacterized protein</fullName>
    </submittedName>
</protein>
<reference evidence="2 3" key="1">
    <citation type="submission" date="2019-01" db="EMBL/GenBank/DDBJ databases">
        <authorList>
            <person name="Sayadi A."/>
        </authorList>
    </citation>
    <scope>NUCLEOTIDE SEQUENCE [LARGE SCALE GENOMIC DNA]</scope>
</reference>
<feature type="signal peptide" evidence="1">
    <location>
        <begin position="1"/>
        <end position="17"/>
    </location>
</feature>
<dbReference type="AlphaFoldDB" id="A0A653D972"/>
<feature type="chain" id="PRO_5024914835" evidence="1">
    <location>
        <begin position="18"/>
        <end position="125"/>
    </location>
</feature>
<organism evidence="2 3">
    <name type="scientific">Callosobruchus maculatus</name>
    <name type="common">Southern cowpea weevil</name>
    <name type="synonym">Pulse bruchid</name>
    <dbReference type="NCBI Taxonomy" id="64391"/>
    <lineage>
        <taxon>Eukaryota</taxon>
        <taxon>Metazoa</taxon>
        <taxon>Ecdysozoa</taxon>
        <taxon>Arthropoda</taxon>
        <taxon>Hexapoda</taxon>
        <taxon>Insecta</taxon>
        <taxon>Pterygota</taxon>
        <taxon>Neoptera</taxon>
        <taxon>Endopterygota</taxon>
        <taxon>Coleoptera</taxon>
        <taxon>Polyphaga</taxon>
        <taxon>Cucujiformia</taxon>
        <taxon>Chrysomeloidea</taxon>
        <taxon>Chrysomelidae</taxon>
        <taxon>Bruchinae</taxon>
        <taxon>Bruchini</taxon>
        <taxon>Callosobruchus</taxon>
    </lineage>
</organism>
<evidence type="ECO:0000256" key="1">
    <source>
        <dbReference type="SAM" id="SignalP"/>
    </source>
</evidence>
<gene>
    <name evidence="2" type="ORF">CALMAC_LOCUS15360</name>
</gene>
<feature type="non-terminal residue" evidence="2">
    <location>
        <position position="125"/>
    </location>
</feature>
<dbReference type="Proteomes" id="UP000410492">
    <property type="component" value="Unassembled WGS sequence"/>
</dbReference>
<evidence type="ECO:0000313" key="3">
    <source>
        <dbReference type="Proteomes" id="UP000410492"/>
    </source>
</evidence>
<keyword evidence="3" id="KW-1185">Reference proteome</keyword>
<name>A0A653D972_CALMS</name>
<accession>A0A653D972</accession>
<dbReference type="OrthoDB" id="8013975at2759"/>
<keyword evidence="1" id="KW-0732">Signal</keyword>
<dbReference type="EMBL" id="CAACVG010010725">
    <property type="protein sequence ID" value="VEN56466.1"/>
    <property type="molecule type" value="Genomic_DNA"/>
</dbReference>
<sequence length="125" mass="14202">MSKPIYWLVTFLSCVVALLPRLVYRVAQTMLCPDEVTRALVSHKRAASRAPFFGYIDLLTTRELELGTTQGLNDCSLEPITTANTHDWLTNVHTSYSSLGFTKSTSHTSLETRIEKFNKWQRHGI</sequence>
<evidence type="ECO:0000313" key="2">
    <source>
        <dbReference type="EMBL" id="VEN56466.1"/>
    </source>
</evidence>